<dbReference type="EMBL" id="CP032230">
    <property type="protein sequence ID" value="QBJ94429.1"/>
    <property type="molecule type" value="Genomic_DNA"/>
</dbReference>
<dbReference type="Proteomes" id="UP000292547">
    <property type="component" value="Plasmid unnamed"/>
</dbReference>
<evidence type="ECO:0000313" key="3">
    <source>
        <dbReference type="Proteomes" id="UP000292547"/>
    </source>
</evidence>
<keyword evidence="2" id="KW-0614">Plasmid</keyword>
<proteinExistence type="predicted"/>
<gene>
    <name evidence="2" type="ORF">D0Z67_29095</name>
</gene>
<dbReference type="STRING" id="73044.GCA_000725795_04930"/>
<feature type="region of interest" description="Disordered" evidence="1">
    <location>
        <begin position="37"/>
        <end position="105"/>
    </location>
</feature>
<dbReference type="GeneID" id="300102959"/>
<name>A0A4P6U302_STRSO</name>
<protein>
    <submittedName>
        <fullName evidence="2">Uncharacterized protein</fullName>
    </submittedName>
</protein>
<dbReference type="RefSeq" id="WP_031183034.1">
    <property type="nucleotide sequence ID" value="NZ_CP032230.1"/>
</dbReference>
<dbReference type="KEGG" id="sseo:D0Z67_29095"/>
<evidence type="ECO:0000313" key="2">
    <source>
        <dbReference type="EMBL" id="QBJ94429.1"/>
    </source>
</evidence>
<organism evidence="2 3">
    <name type="scientific">Streptomyces seoulensis</name>
    <dbReference type="NCBI Taxonomy" id="73044"/>
    <lineage>
        <taxon>Bacteria</taxon>
        <taxon>Bacillati</taxon>
        <taxon>Actinomycetota</taxon>
        <taxon>Actinomycetes</taxon>
        <taxon>Kitasatosporales</taxon>
        <taxon>Streptomycetaceae</taxon>
        <taxon>Streptomyces</taxon>
    </lineage>
</organism>
<sequence>MAAQLASTVYVNDPETHQTVELAAGTCPEPELAALVTNPAAWVDGEVPSSSKPAKSDHSPAGGDQDDASQDTKAAHSAKKTAARKSAATSRSGGRDAADEGSSGN</sequence>
<dbReference type="AlphaFoldDB" id="A0A4P6U302"/>
<evidence type="ECO:0000256" key="1">
    <source>
        <dbReference type="SAM" id="MobiDB-lite"/>
    </source>
</evidence>
<geneLocation type="plasmid" evidence="2">
    <name>unnamed</name>
</geneLocation>
<dbReference type="OrthoDB" id="3873853at2"/>
<keyword evidence="3" id="KW-1185">Reference proteome</keyword>
<reference evidence="2 3" key="1">
    <citation type="submission" date="2018-08" db="EMBL/GenBank/DDBJ databases">
        <title>The complete genome sequence of Streptomyces seoulensis, a pioneer strain for nickel superoxide dismutase discovery.</title>
        <authorList>
            <person name="Shin J."/>
            <person name="Lee J.-S."/>
            <person name="Lee E.-J."/>
            <person name="Youn H.-D."/>
        </authorList>
    </citation>
    <scope>NUCLEOTIDE SEQUENCE [LARGE SCALE GENOMIC DNA]</scope>
    <source>
        <strain evidence="2 3">KCTC 9819</strain>
        <plasmid evidence="2 3">unnamed</plasmid>
    </source>
</reference>
<accession>A0A4P6U302</accession>